<dbReference type="EMBL" id="JANBPT010000012">
    <property type="protein sequence ID" value="KAJ1930246.1"/>
    <property type="molecule type" value="Genomic_DNA"/>
</dbReference>
<gene>
    <name evidence="3" type="ORF">IWQ60_000490</name>
</gene>
<dbReference type="AlphaFoldDB" id="A0A9W8AFU3"/>
<dbReference type="Proteomes" id="UP001150569">
    <property type="component" value="Unassembled WGS sequence"/>
</dbReference>
<dbReference type="InterPro" id="IPR045865">
    <property type="entry name" value="ACT-like_dom_sf"/>
</dbReference>
<dbReference type="Gene3D" id="3.30.2130.10">
    <property type="entry name" value="VC0802-like"/>
    <property type="match status" value="2"/>
</dbReference>
<feature type="domain" description="CASTOR ACT" evidence="2">
    <location>
        <begin position="110"/>
        <end position="147"/>
    </location>
</feature>
<reference evidence="3" key="1">
    <citation type="submission" date="2022-07" db="EMBL/GenBank/DDBJ databases">
        <title>Phylogenomic reconstructions and comparative analyses of Kickxellomycotina fungi.</title>
        <authorList>
            <person name="Reynolds N.K."/>
            <person name="Stajich J.E."/>
            <person name="Barry K."/>
            <person name="Grigoriev I.V."/>
            <person name="Crous P."/>
            <person name="Smith M.E."/>
        </authorList>
    </citation>
    <scope>NUCLEOTIDE SEQUENCE</scope>
    <source>
        <strain evidence="3">RSA 861</strain>
    </source>
</reference>
<protein>
    <recommendedName>
        <fullName evidence="2">CASTOR ACT domain-containing protein</fullName>
    </recommendedName>
</protein>
<feature type="region of interest" description="Disordered" evidence="1">
    <location>
        <begin position="214"/>
        <end position="234"/>
    </location>
</feature>
<keyword evidence="4" id="KW-1185">Reference proteome</keyword>
<feature type="compositionally biased region" description="Acidic residues" evidence="1">
    <location>
        <begin position="387"/>
        <end position="397"/>
    </location>
</feature>
<accession>A0A9W8AFU3</accession>
<dbReference type="PANTHER" id="PTHR31131">
    <property type="entry name" value="CHROMOSOME 1, WHOLE GENOME SHOTGUN SEQUENCE"/>
    <property type="match status" value="1"/>
</dbReference>
<dbReference type="InterPro" id="IPR051719">
    <property type="entry name" value="CASTOR_mTORC1"/>
</dbReference>
<feature type="compositionally biased region" description="Basic and acidic residues" evidence="1">
    <location>
        <begin position="179"/>
        <end position="190"/>
    </location>
</feature>
<dbReference type="GO" id="GO:0006520">
    <property type="term" value="P:amino acid metabolic process"/>
    <property type="evidence" value="ECO:0007669"/>
    <property type="project" value="UniProtKB-ARBA"/>
</dbReference>
<feature type="region of interest" description="Disordered" evidence="1">
    <location>
        <begin position="176"/>
        <end position="198"/>
    </location>
</feature>
<feature type="compositionally biased region" description="Pro residues" evidence="1">
    <location>
        <begin position="218"/>
        <end position="234"/>
    </location>
</feature>
<evidence type="ECO:0000313" key="4">
    <source>
        <dbReference type="Proteomes" id="UP001150569"/>
    </source>
</evidence>
<sequence>MHVAILNTRVRILSFPKENLPIWSHDIINLLYRPPRSGYRQEEPFFSLTQNSIEWCLVASTQAFADGFHIPRQARFPRGSGRPYSLTRDMYYVVQVVDNDETEQTNRPIVEMSADFSDAGITIMYISTYQTDFMLIKQRDLREAVTIWLRNAYNVTGLEELQPWNDDVEILRNGQVPHPTDRVIGTREGMDGPADQLEGPALDEQVSAEISFDHEPTEPPVVEPPPPPPLPAPQPASLSIMDFRVRQVSPPYHRRYDWIYSFMSALFFPRTMGLRPHLVRFMSYVAAGEEISLTAPHDFLACLDPEYNDPDSRPQYFRLFEILYRNNLSRSGLVYDMSRRMADADIDLMYVSTYHTACLMVPERDFVTARGILDSHQHIQSTPDASDSGDEGGDDDCLSQPPTGPIRRV</sequence>
<dbReference type="OrthoDB" id="58529at2759"/>
<dbReference type="PANTHER" id="PTHR31131:SF6">
    <property type="entry name" value="CASTOR ACT DOMAIN-CONTAINING PROTEIN"/>
    <property type="match status" value="1"/>
</dbReference>
<organism evidence="3 4">
    <name type="scientific">Tieghemiomyces parasiticus</name>
    <dbReference type="NCBI Taxonomy" id="78921"/>
    <lineage>
        <taxon>Eukaryota</taxon>
        <taxon>Fungi</taxon>
        <taxon>Fungi incertae sedis</taxon>
        <taxon>Zoopagomycota</taxon>
        <taxon>Kickxellomycotina</taxon>
        <taxon>Dimargaritomycetes</taxon>
        <taxon>Dimargaritales</taxon>
        <taxon>Dimargaritaceae</taxon>
        <taxon>Tieghemiomyces</taxon>
    </lineage>
</organism>
<feature type="region of interest" description="Disordered" evidence="1">
    <location>
        <begin position="379"/>
        <end position="409"/>
    </location>
</feature>
<evidence type="ECO:0000259" key="2">
    <source>
        <dbReference type="Pfam" id="PF13840"/>
    </source>
</evidence>
<dbReference type="InterPro" id="IPR027795">
    <property type="entry name" value="CASTOR_ACT_dom"/>
</dbReference>
<dbReference type="Pfam" id="PF13840">
    <property type="entry name" value="ACT_7"/>
    <property type="match status" value="1"/>
</dbReference>
<proteinExistence type="predicted"/>
<dbReference type="SUPFAM" id="SSF55021">
    <property type="entry name" value="ACT-like"/>
    <property type="match status" value="2"/>
</dbReference>
<evidence type="ECO:0000313" key="3">
    <source>
        <dbReference type="EMBL" id="KAJ1930246.1"/>
    </source>
</evidence>
<name>A0A9W8AFU3_9FUNG</name>
<comment type="caution">
    <text evidence="3">The sequence shown here is derived from an EMBL/GenBank/DDBJ whole genome shotgun (WGS) entry which is preliminary data.</text>
</comment>
<evidence type="ECO:0000256" key="1">
    <source>
        <dbReference type="SAM" id="MobiDB-lite"/>
    </source>
</evidence>
<dbReference type="GO" id="GO:0046394">
    <property type="term" value="P:carboxylic acid biosynthetic process"/>
    <property type="evidence" value="ECO:0007669"/>
    <property type="project" value="UniProtKB-ARBA"/>
</dbReference>